<reference evidence="6" key="1">
    <citation type="submission" date="2017-02" db="EMBL/GenBank/DDBJ databases">
        <authorList>
            <person name="Regsiter A."/>
            <person name="William W."/>
        </authorList>
    </citation>
    <scope>NUCLEOTIDE SEQUENCE</scope>
    <source>
        <strain evidence="6">BdmA 4</strain>
    </source>
</reference>
<evidence type="ECO:0000313" key="6">
    <source>
        <dbReference type="EMBL" id="SLM18466.1"/>
    </source>
</evidence>
<feature type="chain" id="PRO_5017939956" description="Periplasmic binding protein domain-containing protein" evidence="4">
    <location>
        <begin position="22"/>
        <end position="318"/>
    </location>
</feature>
<dbReference type="InterPro" id="IPR028082">
    <property type="entry name" value="Peripla_BP_I"/>
</dbReference>
<dbReference type="AlphaFoldDB" id="A0A3P3XQA0"/>
<accession>A0A3P3XQA0</accession>
<dbReference type="PANTHER" id="PTHR46847">
    <property type="entry name" value="D-ALLOSE-BINDING PERIPLASMIC PROTEIN-RELATED"/>
    <property type="match status" value="1"/>
</dbReference>
<evidence type="ECO:0000256" key="1">
    <source>
        <dbReference type="ARBA" id="ARBA00004196"/>
    </source>
</evidence>
<dbReference type="Pfam" id="PF13407">
    <property type="entry name" value="Peripla_BP_4"/>
    <property type="match status" value="1"/>
</dbReference>
<protein>
    <recommendedName>
        <fullName evidence="5">Periplasmic binding protein domain-containing protein</fullName>
    </recommendedName>
</protein>
<evidence type="ECO:0000256" key="2">
    <source>
        <dbReference type="ARBA" id="ARBA00007639"/>
    </source>
</evidence>
<dbReference type="InterPro" id="IPR025997">
    <property type="entry name" value="SBP_2_dom"/>
</dbReference>
<dbReference type="CDD" id="cd01536">
    <property type="entry name" value="PBP1_ABC_sugar_binding-like"/>
    <property type="match status" value="1"/>
</dbReference>
<comment type="subcellular location">
    <subcellularLocation>
        <location evidence="1">Cell envelope</location>
    </subcellularLocation>
</comment>
<dbReference type="EMBL" id="FWDO01000004">
    <property type="protein sequence ID" value="SLM18466.1"/>
    <property type="molecule type" value="Genomic_DNA"/>
</dbReference>
<proteinExistence type="inferred from homology"/>
<evidence type="ECO:0000256" key="4">
    <source>
        <dbReference type="SAM" id="SignalP"/>
    </source>
</evidence>
<dbReference type="PROSITE" id="PS51257">
    <property type="entry name" value="PROKAR_LIPOPROTEIN"/>
    <property type="match status" value="1"/>
</dbReference>
<organism evidence="6">
    <name type="scientific">uncultured spirochete</name>
    <dbReference type="NCBI Taxonomy" id="156406"/>
    <lineage>
        <taxon>Bacteria</taxon>
        <taxon>Pseudomonadati</taxon>
        <taxon>Spirochaetota</taxon>
        <taxon>Spirochaetia</taxon>
        <taxon>Spirochaetales</taxon>
        <taxon>environmental samples</taxon>
    </lineage>
</organism>
<dbReference type="Gene3D" id="3.40.50.2300">
    <property type="match status" value="2"/>
</dbReference>
<sequence length="318" mass="34346">MRKKILGVVLVLLMACSFVNAQGTAGKKNIRVDFLVKKLSSAFWTDMVNAAQAQVDKYGWKMKVLCPITADSNEEQIQLLEQALLDPPDVFLIAAADSKGIAPAIEEINKAGIPIIAVSAKIIGEGLRYETFVGVQFEDLAVSAAQALCQKLNGKGNILYLQGVTGASSAQDVDKGAYATFKKYPGITVLASEPADYQRQKGMTVTQNLLQKYDKVDGIFAANGESALGSIEAIRQLGRKGIIVTTINSSEELVRAIVDGKLYALADDVSWKVGQQAVVAAKKYLDGETLSKDNFQQPVMVTRDSANLAEYKTKYGIK</sequence>
<feature type="domain" description="Periplasmic binding protein" evidence="5">
    <location>
        <begin position="34"/>
        <end position="288"/>
    </location>
</feature>
<comment type="similarity">
    <text evidence="2">Belongs to the bacterial solute-binding protein 2 family.</text>
</comment>
<feature type="signal peptide" evidence="4">
    <location>
        <begin position="1"/>
        <end position="21"/>
    </location>
</feature>
<evidence type="ECO:0000259" key="5">
    <source>
        <dbReference type="Pfam" id="PF13407"/>
    </source>
</evidence>
<dbReference type="GO" id="GO:0030246">
    <property type="term" value="F:carbohydrate binding"/>
    <property type="evidence" value="ECO:0007669"/>
    <property type="project" value="UniProtKB-ARBA"/>
</dbReference>
<dbReference type="SUPFAM" id="SSF53822">
    <property type="entry name" value="Periplasmic binding protein-like I"/>
    <property type="match status" value="1"/>
</dbReference>
<keyword evidence="3 4" id="KW-0732">Signal</keyword>
<dbReference type="PANTHER" id="PTHR46847:SF1">
    <property type="entry name" value="D-ALLOSE-BINDING PERIPLASMIC PROTEIN-RELATED"/>
    <property type="match status" value="1"/>
</dbReference>
<dbReference type="GO" id="GO:0030313">
    <property type="term" value="C:cell envelope"/>
    <property type="evidence" value="ECO:0007669"/>
    <property type="project" value="UniProtKB-SubCell"/>
</dbReference>
<gene>
    <name evidence="6" type="ORF">SPIRO4BDMA_41038</name>
</gene>
<name>A0A3P3XQA0_9SPIR</name>
<evidence type="ECO:0000256" key="3">
    <source>
        <dbReference type="ARBA" id="ARBA00022729"/>
    </source>
</evidence>